<dbReference type="GO" id="GO:0005634">
    <property type="term" value="C:nucleus"/>
    <property type="evidence" value="ECO:0007669"/>
    <property type="project" value="TreeGrafter"/>
</dbReference>
<evidence type="ECO:0000259" key="3">
    <source>
        <dbReference type="Pfam" id="PF00004"/>
    </source>
</evidence>
<evidence type="ECO:0000256" key="2">
    <source>
        <dbReference type="ARBA" id="ARBA00022840"/>
    </source>
</evidence>
<comment type="caution">
    <text evidence="4">The sequence shown here is derived from an EMBL/GenBank/DDBJ whole genome shotgun (WGS) entry which is preliminary data.</text>
</comment>
<keyword evidence="5" id="KW-1185">Reference proteome</keyword>
<dbReference type="GO" id="GO:0005694">
    <property type="term" value="C:chromosome"/>
    <property type="evidence" value="ECO:0007669"/>
    <property type="project" value="TreeGrafter"/>
</dbReference>
<feature type="domain" description="ATPase AAA-type core" evidence="3">
    <location>
        <begin position="182"/>
        <end position="231"/>
    </location>
</feature>
<accession>A0AAV4CQ80</accession>
<organism evidence="4 5">
    <name type="scientific">Plakobranchus ocellatus</name>
    <dbReference type="NCBI Taxonomy" id="259542"/>
    <lineage>
        <taxon>Eukaryota</taxon>
        <taxon>Metazoa</taxon>
        <taxon>Spiralia</taxon>
        <taxon>Lophotrochozoa</taxon>
        <taxon>Mollusca</taxon>
        <taxon>Gastropoda</taxon>
        <taxon>Heterobranchia</taxon>
        <taxon>Euthyneura</taxon>
        <taxon>Panpulmonata</taxon>
        <taxon>Sacoglossa</taxon>
        <taxon>Placobranchoidea</taxon>
        <taxon>Plakobranchidae</taxon>
        <taxon>Plakobranchus</taxon>
    </lineage>
</organism>
<keyword evidence="1" id="KW-0547">Nucleotide-binding</keyword>
<dbReference type="GO" id="GO:0005524">
    <property type="term" value="F:ATP binding"/>
    <property type="evidence" value="ECO:0007669"/>
    <property type="project" value="UniProtKB-KW"/>
</dbReference>
<dbReference type="SUPFAM" id="SSF52540">
    <property type="entry name" value="P-loop containing nucleoside triphosphate hydrolases"/>
    <property type="match status" value="1"/>
</dbReference>
<sequence>MDSQQITALHNALPVSNECNGHKAKDLVVYHVEVLQKPCSTLRASHIKEKVLEFLRAKKTAFGDFIVRDFQDQLLSQNVEYIALCDVDQPSQEKRVIDLTTCTLQVHVFQVHTDGAGSEELDEENISAATHWLLPSAHFHGLWESLVYDEAIKNRLLNYATTTLLFSDKAVDCNIISWNRVVLLHGPPGTGKTSLCKALAQKLSIRFSDRYSHGQLVEINSHSLFSKWFSELLNYATTTLLFSDKAVDCNIISWNRVVLLHGKQSMLCMSPQVEAFSRKGKKKATKQ</sequence>
<dbReference type="AlphaFoldDB" id="A0AAV4CQ80"/>
<dbReference type="Pfam" id="PF00004">
    <property type="entry name" value="AAA"/>
    <property type="match status" value="1"/>
</dbReference>
<dbReference type="InterPro" id="IPR003959">
    <property type="entry name" value="ATPase_AAA_core"/>
</dbReference>
<dbReference type="GO" id="GO:0016887">
    <property type="term" value="F:ATP hydrolysis activity"/>
    <property type="evidence" value="ECO:0007669"/>
    <property type="project" value="InterPro"/>
</dbReference>
<proteinExistence type="predicted"/>
<name>A0AAV4CQ80_9GAST</name>
<protein>
    <submittedName>
        <fullName evidence="4">Pachytene checkpoint 2-like protein</fullName>
    </submittedName>
</protein>
<dbReference type="PANTHER" id="PTHR45991:SF1">
    <property type="entry name" value="PACHYTENE CHECKPOINT PROTEIN 2 HOMOLOG"/>
    <property type="match status" value="1"/>
</dbReference>
<dbReference type="InterPro" id="IPR044539">
    <property type="entry name" value="Pch2-like"/>
</dbReference>
<dbReference type="PANTHER" id="PTHR45991">
    <property type="entry name" value="PACHYTENE CHECKPOINT PROTEIN 2"/>
    <property type="match status" value="1"/>
</dbReference>
<dbReference type="InterPro" id="IPR027417">
    <property type="entry name" value="P-loop_NTPase"/>
</dbReference>
<evidence type="ECO:0000313" key="5">
    <source>
        <dbReference type="Proteomes" id="UP000735302"/>
    </source>
</evidence>
<evidence type="ECO:0000313" key="4">
    <source>
        <dbReference type="EMBL" id="GFO34031.1"/>
    </source>
</evidence>
<dbReference type="EMBL" id="BLXT01006863">
    <property type="protein sequence ID" value="GFO34031.1"/>
    <property type="molecule type" value="Genomic_DNA"/>
</dbReference>
<dbReference type="GO" id="GO:0007131">
    <property type="term" value="P:reciprocal meiotic recombination"/>
    <property type="evidence" value="ECO:0007669"/>
    <property type="project" value="TreeGrafter"/>
</dbReference>
<dbReference type="GO" id="GO:0051598">
    <property type="term" value="P:meiotic recombination checkpoint signaling"/>
    <property type="evidence" value="ECO:0007669"/>
    <property type="project" value="TreeGrafter"/>
</dbReference>
<dbReference type="Gene3D" id="3.40.50.300">
    <property type="entry name" value="P-loop containing nucleotide triphosphate hydrolases"/>
    <property type="match status" value="1"/>
</dbReference>
<reference evidence="4 5" key="1">
    <citation type="journal article" date="2021" name="Elife">
        <title>Chloroplast acquisition without the gene transfer in kleptoplastic sea slugs, Plakobranchus ocellatus.</title>
        <authorList>
            <person name="Maeda T."/>
            <person name="Takahashi S."/>
            <person name="Yoshida T."/>
            <person name="Shimamura S."/>
            <person name="Takaki Y."/>
            <person name="Nagai Y."/>
            <person name="Toyoda A."/>
            <person name="Suzuki Y."/>
            <person name="Arimoto A."/>
            <person name="Ishii H."/>
            <person name="Satoh N."/>
            <person name="Nishiyama T."/>
            <person name="Hasebe M."/>
            <person name="Maruyama T."/>
            <person name="Minagawa J."/>
            <person name="Obokata J."/>
            <person name="Shigenobu S."/>
        </authorList>
    </citation>
    <scope>NUCLEOTIDE SEQUENCE [LARGE SCALE GENOMIC DNA]</scope>
</reference>
<dbReference type="Proteomes" id="UP000735302">
    <property type="component" value="Unassembled WGS sequence"/>
</dbReference>
<gene>
    <name evidence="4" type="ORF">PoB_006053600</name>
</gene>
<evidence type="ECO:0000256" key="1">
    <source>
        <dbReference type="ARBA" id="ARBA00022741"/>
    </source>
</evidence>
<dbReference type="Pfam" id="PF23563">
    <property type="entry name" value="TRIP13_N"/>
    <property type="match status" value="1"/>
</dbReference>
<keyword evidence="2" id="KW-0067">ATP-binding</keyword>